<name>A0ABM9YP52_ACIRA</name>
<feature type="transmembrane region" description="Helical" evidence="1">
    <location>
        <begin position="12"/>
        <end position="34"/>
    </location>
</feature>
<accession>A0ABM9YP52</accession>
<keyword evidence="1" id="KW-1133">Transmembrane helix</keyword>
<dbReference type="EMBL" id="ACVR01000029">
    <property type="protein sequence ID" value="EET82899.1"/>
    <property type="molecule type" value="Genomic_DNA"/>
</dbReference>
<reference evidence="2 3" key="1">
    <citation type="submission" date="2009-07" db="EMBL/GenBank/DDBJ databases">
        <authorList>
            <person name="Madupu R."/>
            <person name="Durkin A.S."/>
            <person name="Torralba M."/>
            <person name="Methe B."/>
            <person name="Sutton G.G."/>
            <person name="Strausberg R.L."/>
            <person name="Nelson K.E."/>
        </authorList>
    </citation>
    <scope>NUCLEOTIDE SEQUENCE [LARGE SCALE GENOMIC DNA]</scope>
    <source>
        <strain evidence="2 3">SK82</strain>
    </source>
</reference>
<keyword evidence="1" id="KW-0472">Membrane</keyword>
<sequence length="37" mass="4298">MNILKFIKSFNTINTYLVAAIILLIILVVNFYFIHPS</sequence>
<organism evidence="2 3">
    <name type="scientific">Acinetobacter radioresistens SK82</name>
    <dbReference type="NCBI Taxonomy" id="596318"/>
    <lineage>
        <taxon>Bacteria</taxon>
        <taxon>Pseudomonadati</taxon>
        <taxon>Pseudomonadota</taxon>
        <taxon>Gammaproteobacteria</taxon>
        <taxon>Moraxellales</taxon>
        <taxon>Moraxellaceae</taxon>
        <taxon>Acinetobacter</taxon>
    </lineage>
</organism>
<gene>
    <name evidence="2" type="ORF">ACIRA0001_1693</name>
</gene>
<keyword evidence="1" id="KW-0812">Transmembrane</keyword>
<evidence type="ECO:0000256" key="1">
    <source>
        <dbReference type="SAM" id="Phobius"/>
    </source>
</evidence>
<evidence type="ECO:0000313" key="2">
    <source>
        <dbReference type="EMBL" id="EET82899.1"/>
    </source>
</evidence>
<dbReference type="Proteomes" id="UP000018419">
    <property type="component" value="Unassembled WGS sequence"/>
</dbReference>
<proteinExistence type="predicted"/>
<dbReference type="GeneID" id="96991543"/>
<dbReference type="RefSeq" id="WP_005405080.1">
    <property type="nucleotide sequence ID" value="NZ_ACVR01000029.1"/>
</dbReference>
<comment type="caution">
    <text evidence="2">The sequence shown here is derived from an EMBL/GenBank/DDBJ whole genome shotgun (WGS) entry which is preliminary data.</text>
</comment>
<keyword evidence="3" id="KW-1185">Reference proteome</keyword>
<evidence type="ECO:0000313" key="3">
    <source>
        <dbReference type="Proteomes" id="UP000018419"/>
    </source>
</evidence>
<protein>
    <submittedName>
        <fullName evidence="2">Uncharacterized protein</fullName>
    </submittedName>
</protein>